<accession>J7R540</accession>
<organism evidence="2 3">
    <name type="scientific">Huiozyma naganishii (strain ATCC MYA-139 / BCRC 22969 / CBS 8797 / KCTC 17520 / NBRC 10181 / NCYC 3082 / Yp74L-3)</name>
    <name type="common">Yeast</name>
    <name type="synonym">Kazachstania naganishii</name>
    <dbReference type="NCBI Taxonomy" id="1071383"/>
    <lineage>
        <taxon>Eukaryota</taxon>
        <taxon>Fungi</taxon>
        <taxon>Dikarya</taxon>
        <taxon>Ascomycota</taxon>
        <taxon>Saccharomycotina</taxon>
        <taxon>Saccharomycetes</taxon>
        <taxon>Saccharomycetales</taxon>
        <taxon>Saccharomycetaceae</taxon>
        <taxon>Huiozyma</taxon>
    </lineage>
</organism>
<reference evidence="2 3" key="1">
    <citation type="journal article" date="2011" name="Proc. Natl. Acad. Sci. U.S.A.">
        <title>Evolutionary erosion of yeast sex chromosomes by mating-type switching accidents.</title>
        <authorList>
            <person name="Gordon J.L."/>
            <person name="Armisen D."/>
            <person name="Proux-Wera E."/>
            <person name="Oheigeartaigh S.S."/>
            <person name="Byrne K.P."/>
            <person name="Wolfe K.H."/>
        </authorList>
    </citation>
    <scope>NUCLEOTIDE SEQUENCE [LARGE SCALE GENOMIC DNA]</scope>
    <source>
        <strain evidence="3">ATCC MYA-139 / BCRC 22969 / CBS 8797 / CCRC 22969 / KCTC 17520 / NBRC 10181 / NCYC 3082</strain>
    </source>
</reference>
<gene>
    <name evidence="2" type="primary">KNAG0D02040</name>
    <name evidence="2" type="ordered locus">KNAG_0D02040</name>
</gene>
<dbReference type="HOGENOM" id="CLU_1489240_0_0_1"/>
<keyword evidence="3" id="KW-1185">Reference proteome</keyword>
<dbReference type="GeneID" id="34525644"/>
<feature type="compositionally biased region" description="Basic and acidic residues" evidence="1">
    <location>
        <begin position="136"/>
        <end position="148"/>
    </location>
</feature>
<sequence>MRTLHNPLKGGNTRSHCHLGPVNSDIRCLGIVRTVQSWSPPNGSSLPSLDETPLTAVETRPPRREQSCYFAALNGQTDFSCRPPLLNSPPGSIGWLNQDTFKTYRSPGLNPGSFQKQLRQTRHGAKRPKRAHFLSRPKDQDAQSMSGRREQLFPDQISQSIRFHYRSHHSPKNFLKKQHYK</sequence>
<dbReference type="EMBL" id="HE978317">
    <property type="protein sequence ID" value="CCK69955.1"/>
    <property type="molecule type" value="Genomic_DNA"/>
</dbReference>
<feature type="region of interest" description="Disordered" evidence="1">
    <location>
        <begin position="122"/>
        <end position="148"/>
    </location>
</feature>
<dbReference type="KEGG" id="kng:KNAG_0D02040"/>
<name>J7R540_HUIN7</name>
<evidence type="ECO:0000313" key="3">
    <source>
        <dbReference type="Proteomes" id="UP000006310"/>
    </source>
</evidence>
<evidence type="ECO:0000256" key="1">
    <source>
        <dbReference type="SAM" id="MobiDB-lite"/>
    </source>
</evidence>
<reference evidence="3" key="2">
    <citation type="submission" date="2012-08" db="EMBL/GenBank/DDBJ databases">
        <title>Genome sequence of Kazachstania naganishii.</title>
        <authorList>
            <person name="Gordon J.L."/>
            <person name="Armisen D."/>
            <person name="Proux-Wera E."/>
            <person name="OhEigeartaigh S.S."/>
            <person name="Byrne K.P."/>
            <person name="Wolfe K.H."/>
        </authorList>
    </citation>
    <scope>NUCLEOTIDE SEQUENCE [LARGE SCALE GENOMIC DNA]</scope>
    <source>
        <strain evidence="3">ATCC MYA-139 / BCRC 22969 / CBS 8797 / CCRC 22969 / KCTC 17520 / NBRC 10181 / NCYC 3082</strain>
    </source>
</reference>
<feature type="compositionally biased region" description="Basic residues" evidence="1">
    <location>
        <begin position="122"/>
        <end position="135"/>
    </location>
</feature>
<dbReference type="RefSeq" id="XP_022464201.1">
    <property type="nucleotide sequence ID" value="XM_022607624.1"/>
</dbReference>
<proteinExistence type="predicted"/>
<evidence type="ECO:0000313" key="2">
    <source>
        <dbReference type="EMBL" id="CCK69955.1"/>
    </source>
</evidence>
<feature type="region of interest" description="Disordered" evidence="1">
    <location>
        <begin position="40"/>
        <end position="61"/>
    </location>
</feature>
<protein>
    <submittedName>
        <fullName evidence="2">Uncharacterized protein</fullName>
    </submittedName>
</protein>
<dbReference type="Proteomes" id="UP000006310">
    <property type="component" value="Chromosome 4"/>
</dbReference>
<dbReference type="AlphaFoldDB" id="J7R540"/>